<keyword evidence="2 7" id="KW-0813">Transport</keyword>
<organism evidence="10 11">
    <name type="scientific">Dactylosporangium sucinum</name>
    <dbReference type="NCBI Taxonomy" id="1424081"/>
    <lineage>
        <taxon>Bacteria</taxon>
        <taxon>Bacillati</taxon>
        <taxon>Actinomycetota</taxon>
        <taxon>Actinomycetes</taxon>
        <taxon>Micromonosporales</taxon>
        <taxon>Micromonosporaceae</taxon>
        <taxon>Dactylosporangium</taxon>
    </lineage>
</organism>
<feature type="transmembrane region" description="Helical" evidence="7">
    <location>
        <begin position="157"/>
        <end position="178"/>
    </location>
</feature>
<name>A0A917WH00_9ACTN</name>
<keyword evidence="5 7" id="KW-1133">Transmembrane helix</keyword>
<evidence type="ECO:0000256" key="2">
    <source>
        <dbReference type="ARBA" id="ARBA00022448"/>
    </source>
</evidence>
<evidence type="ECO:0000259" key="9">
    <source>
        <dbReference type="PROSITE" id="PS50928"/>
    </source>
</evidence>
<dbReference type="PROSITE" id="PS50928">
    <property type="entry name" value="ABC_TM1"/>
    <property type="match status" value="1"/>
</dbReference>
<evidence type="ECO:0000313" key="10">
    <source>
        <dbReference type="EMBL" id="GGM02676.1"/>
    </source>
</evidence>
<gene>
    <name evidence="10" type="ORF">GCM10007977_000040</name>
</gene>
<dbReference type="Gene3D" id="1.10.3720.10">
    <property type="entry name" value="MetI-like"/>
    <property type="match status" value="1"/>
</dbReference>
<keyword evidence="3" id="KW-1003">Cell membrane</keyword>
<accession>A0A917WH00</accession>
<evidence type="ECO:0000256" key="3">
    <source>
        <dbReference type="ARBA" id="ARBA00022475"/>
    </source>
</evidence>
<evidence type="ECO:0000256" key="8">
    <source>
        <dbReference type="SAM" id="MobiDB-lite"/>
    </source>
</evidence>
<dbReference type="InterPro" id="IPR000515">
    <property type="entry name" value="MetI-like"/>
</dbReference>
<dbReference type="GO" id="GO:0055085">
    <property type="term" value="P:transmembrane transport"/>
    <property type="evidence" value="ECO:0007669"/>
    <property type="project" value="InterPro"/>
</dbReference>
<dbReference type="InterPro" id="IPR035906">
    <property type="entry name" value="MetI-like_sf"/>
</dbReference>
<feature type="transmembrane region" description="Helical" evidence="7">
    <location>
        <begin position="304"/>
        <end position="330"/>
    </location>
</feature>
<keyword evidence="11" id="KW-1185">Reference proteome</keyword>
<dbReference type="Pfam" id="PF19300">
    <property type="entry name" value="BPD_transp_1_N"/>
    <property type="match status" value="1"/>
</dbReference>
<comment type="subcellular location">
    <subcellularLocation>
        <location evidence="1 7">Cell membrane</location>
        <topology evidence="1 7">Multi-pass membrane protein</topology>
    </subcellularLocation>
</comment>
<feature type="transmembrane region" description="Helical" evidence="7">
    <location>
        <begin position="124"/>
        <end position="145"/>
    </location>
</feature>
<proteinExistence type="inferred from homology"/>
<evidence type="ECO:0000256" key="6">
    <source>
        <dbReference type="ARBA" id="ARBA00023136"/>
    </source>
</evidence>
<protein>
    <submittedName>
        <fullName evidence="10">ABC transporter permease</fullName>
    </submittedName>
</protein>
<dbReference type="AlphaFoldDB" id="A0A917WH00"/>
<evidence type="ECO:0000256" key="5">
    <source>
        <dbReference type="ARBA" id="ARBA00022989"/>
    </source>
</evidence>
<dbReference type="SUPFAM" id="SSF161098">
    <property type="entry name" value="MetI-like"/>
    <property type="match status" value="1"/>
</dbReference>
<dbReference type="CDD" id="cd06261">
    <property type="entry name" value="TM_PBP2"/>
    <property type="match status" value="1"/>
</dbReference>
<dbReference type="GO" id="GO:0005886">
    <property type="term" value="C:plasma membrane"/>
    <property type="evidence" value="ECO:0007669"/>
    <property type="project" value="UniProtKB-SubCell"/>
</dbReference>
<evidence type="ECO:0000256" key="4">
    <source>
        <dbReference type="ARBA" id="ARBA00022692"/>
    </source>
</evidence>
<feature type="transmembrane region" description="Helical" evidence="7">
    <location>
        <begin position="260"/>
        <end position="284"/>
    </location>
</feature>
<keyword evidence="4 7" id="KW-0812">Transmembrane</keyword>
<sequence length="340" mass="36925">MTVSAAPPEANPKPRDGSKMNARALRGRAASVGRFFLLLFMVTVAVFLLLELIPGSPVDAILPQDATAEQIAEARERYGVDDPVWQRYLTWIGGVLQGDFGRSFQTGLSVSETIAERAPVSLEIALLSMIVALAVSVPVGVWSAYRPGRLLDRVSTFVISATLATPAFVLGIVLVYVFGVQLDLLPILGWTPFSENPAEHFERLVLPVLTLAAGECVLFTRLLKGDMMATLQQDHVLSARARGLPTWRILVRHALRQSSFSLVTVSGVVIGRLIGGTVLVEAIFSLPGMGTLVINAILSRDYIVVQAVVLLTALIYLLMNTLVDLTYPLLDPRVRKVRTA</sequence>
<dbReference type="EMBL" id="BMPI01000001">
    <property type="protein sequence ID" value="GGM02676.1"/>
    <property type="molecule type" value="Genomic_DNA"/>
</dbReference>
<feature type="transmembrane region" description="Helical" evidence="7">
    <location>
        <begin position="204"/>
        <end position="223"/>
    </location>
</feature>
<dbReference type="Pfam" id="PF00528">
    <property type="entry name" value="BPD_transp_1"/>
    <property type="match status" value="1"/>
</dbReference>
<dbReference type="Proteomes" id="UP000642070">
    <property type="component" value="Unassembled WGS sequence"/>
</dbReference>
<comment type="similarity">
    <text evidence="7">Belongs to the binding-protein-dependent transport system permease family.</text>
</comment>
<evidence type="ECO:0000256" key="1">
    <source>
        <dbReference type="ARBA" id="ARBA00004651"/>
    </source>
</evidence>
<evidence type="ECO:0000256" key="7">
    <source>
        <dbReference type="RuleBase" id="RU363032"/>
    </source>
</evidence>
<reference evidence="10" key="1">
    <citation type="journal article" date="2014" name="Int. J. Syst. Evol. Microbiol.">
        <title>Complete genome sequence of Corynebacterium casei LMG S-19264T (=DSM 44701T), isolated from a smear-ripened cheese.</title>
        <authorList>
            <consortium name="US DOE Joint Genome Institute (JGI-PGF)"/>
            <person name="Walter F."/>
            <person name="Albersmeier A."/>
            <person name="Kalinowski J."/>
            <person name="Ruckert C."/>
        </authorList>
    </citation>
    <scope>NUCLEOTIDE SEQUENCE</scope>
    <source>
        <strain evidence="10">JCM 19831</strain>
    </source>
</reference>
<keyword evidence="6 7" id="KW-0472">Membrane</keyword>
<dbReference type="PANTHER" id="PTHR43163:SF3">
    <property type="entry name" value="PEPTIDE ABC TRANSPORTER PERMEASE PROTEIN"/>
    <property type="match status" value="1"/>
</dbReference>
<feature type="domain" description="ABC transmembrane type-1" evidence="9">
    <location>
        <begin position="118"/>
        <end position="323"/>
    </location>
</feature>
<comment type="caution">
    <text evidence="10">The sequence shown here is derived from an EMBL/GenBank/DDBJ whole genome shotgun (WGS) entry which is preliminary data.</text>
</comment>
<feature type="transmembrane region" description="Helical" evidence="7">
    <location>
        <begin position="35"/>
        <end position="53"/>
    </location>
</feature>
<dbReference type="InterPro" id="IPR045621">
    <property type="entry name" value="BPD_transp_1_N"/>
</dbReference>
<evidence type="ECO:0000313" key="11">
    <source>
        <dbReference type="Proteomes" id="UP000642070"/>
    </source>
</evidence>
<dbReference type="PANTHER" id="PTHR43163">
    <property type="entry name" value="DIPEPTIDE TRANSPORT SYSTEM PERMEASE PROTEIN DPPB-RELATED"/>
    <property type="match status" value="1"/>
</dbReference>
<feature type="region of interest" description="Disordered" evidence="8">
    <location>
        <begin position="1"/>
        <end position="20"/>
    </location>
</feature>
<reference evidence="10" key="2">
    <citation type="submission" date="2020-09" db="EMBL/GenBank/DDBJ databases">
        <authorList>
            <person name="Sun Q."/>
            <person name="Ohkuma M."/>
        </authorList>
    </citation>
    <scope>NUCLEOTIDE SEQUENCE</scope>
    <source>
        <strain evidence="10">JCM 19831</strain>
    </source>
</reference>